<dbReference type="InterPro" id="IPR050900">
    <property type="entry name" value="Transposase_IS3/IS150/IS904"/>
</dbReference>
<dbReference type="PANTHER" id="PTHR46889">
    <property type="entry name" value="TRANSPOSASE INSF FOR INSERTION SEQUENCE IS3B-RELATED"/>
    <property type="match status" value="1"/>
</dbReference>
<evidence type="ECO:0000313" key="3">
    <source>
        <dbReference type="Proteomes" id="UP001600107"/>
    </source>
</evidence>
<comment type="caution">
    <text evidence="2">The sequence shown here is derived from an EMBL/GenBank/DDBJ whole genome shotgun (WGS) entry which is preliminary data.</text>
</comment>
<dbReference type="InterPro" id="IPR001584">
    <property type="entry name" value="Integrase_cat-core"/>
</dbReference>
<dbReference type="PANTHER" id="PTHR46889:SF4">
    <property type="entry name" value="TRANSPOSASE INSO FOR INSERTION SEQUENCE ELEMENT IS911B-RELATED"/>
    <property type="match status" value="1"/>
</dbReference>
<proteinExistence type="predicted"/>
<dbReference type="SUPFAM" id="SSF53098">
    <property type="entry name" value="Ribonuclease H-like"/>
    <property type="match status" value="1"/>
</dbReference>
<evidence type="ECO:0000259" key="1">
    <source>
        <dbReference type="PROSITE" id="PS50994"/>
    </source>
</evidence>
<dbReference type="Proteomes" id="UP001600107">
    <property type="component" value="Unassembled WGS sequence"/>
</dbReference>
<dbReference type="Pfam" id="PF13683">
    <property type="entry name" value="rve_3"/>
    <property type="match status" value="1"/>
</dbReference>
<dbReference type="EMBL" id="JBHZPY010000022">
    <property type="protein sequence ID" value="MFE3872722.1"/>
    <property type="molecule type" value="Genomic_DNA"/>
</dbReference>
<dbReference type="InterPro" id="IPR012337">
    <property type="entry name" value="RNaseH-like_sf"/>
</dbReference>
<gene>
    <name evidence="2" type="ORF">ACFX5F_15985</name>
</gene>
<sequence>MAITILKTADDKKHYIHFLMDHYSKMILGCSVENSSKPKAIRDLLEQAYLEHKNKEPIIFVTDGGVENVNSTVRYFLDTTNQDIKHLIAQKDIPFSNSKIEAFNKIIKHQFLLPQNLTNSKQLETALVADVLTYNTIRPQLSLQGNTPQETFLGKLIALKSYKSHFFEHKSLRISDNQQNSCKGCK</sequence>
<protein>
    <submittedName>
        <fullName evidence="2">DDE-type integrase/transposase/recombinase</fullName>
    </submittedName>
</protein>
<dbReference type="RefSeq" id="WP_379853027.1">
    <property type="nucleotide sequence ID" value="NZ_JBHZPY010000022.1"/>
</dbReference>
<dbReference type="PROSITE" id="PS50994">
    <property type="entry name" value="INTEGRASE"/>
    <property type="match status" value="1"/>
</dbReference>
<name>A0ABW6I8T4_9FLAO</name>
<dbReference type="Pfam" id="PF00665">
    <property type="entry name" value="rve"/>
    <property type="match status" value="1"/>
</dbReference>
<dbReference type="Gene3D" id="3.30.420.10">
    <property type="entry name" value="Ribonuclease H-like superfamily/Ribonuclease H"/>
    <property type="match status" value="1"/>
</dbReference>
<feature type="domain" description="Integrase catalytic" evidence="1">
    <location>
        <begin position="1"/>
        <end position="156"/>
    </location>
</feature>
<organism evidence="2 3">
    <name type="scientific">Flavobacterium zhoui</name>
    <dbReference type="NCBI Taxonomy" id="3230414"/>
    <lineage>
        <taxon>Bacteria</taxon>
        <taxon>Pseudomonadati</taxon>
        <taxon>Bacteroidota</taxon>
        <taxon>Flavobacteriia</taxon>
        <taxon>Flavobacteriales</taxon>
        <taxon>Flavobacteriaceae</taxon>
        <taxon>Flavobacterium</taxon>
    </lineage>
</organism>
<evidence type="ECO:0000313" key="2">
    <source>
        <dbReference type="EMBL" id="MFE3872722.1"/>
    </source>
</evidence>
<accession>A0ABW6I8T4</accession>
<reference evidence="2 3" key="1">
    <citation type="submission" date="2024-06" db="EMBL/GenBank/DDBJ databases">
        <title>Flavobacterium spp. isolated from glacier.</title>
        <authorList>
            <person name="Han D."/>
        </authorList>
    </citation>
    <scope>NUCLEOTIDE SEQUENCE [LARGE SCALE GENOMIC DNA]</scope>
    <source>
        <strain evidence="2 3">ZS1P70</strain>
    </source>
</reference>
<keyword evidence="3" id="KW-1185">Reference proteome</keyword>
<dbReference type="InterPro" id="IPR036397">
    <property type="entry name" value="RNaseH_sf"/>
</dbReference>